<dbReference type="Pfam" id="PF16184">
    <property type="entry name" value="Cadherin_3"/>
    <property type="match status" value="8"/>
</dbReference>
<protein>
    <recommendedName>
        <fullName evidence="7">Chondroitin sulfate proteoglycan 4</fullName>
    </recommendedName>
</protein>
<name>A0A3P7IGZ3_TOXCA</name>
<dbReference type="GO" id="GO:0009653">
    <property type="term" value="P:anatomical structure morphogenesis"/>
    <property type="evidence" value="ECO:0007669"/>
    <property type="project" value="TreeGrafter"/>
</dbReference>
<dbReference type="EMBL" id="UYWY01022852">
    <property type="protein sequence ID" value="VDM46745.1"/>
    <property type="molecule type" value="Genomic_DNA"/>
</dbReference>
<evidence type="ECO:0008006" key="7">
    <source>
        <dbReference type="Google" id="ProtNLM"/>
    </source>
</evidence>
<evidence type="ECO:0000256" key="2">
    <source>
        <dbReference type="ARBA" id="ARBA00022737"/>
    </source>
</evidence>
<dbReference type="PANTHER" id="PTHR45739">
    <property type="entry name" value="MATRIX PROTEIN, PUTATIVE-RELATED"/>
    <property type="match status" value="1"/>
</dbReference>
<dbReference type="InterPro" id="IPR051561">
    <property type="entry name" value="FRAS1_ECM"/>
</dbReference>
<feature type="repeat" description="CSPG" evidence="4">
    <location>
        <begin position="595"/>
        <end position="697"/>
    </location>
</feature>
<keyword evidence="5" id="KW-0812">Transmembrane</keyword>
<evidence type="ECO:0000256" key="5">
    <source>
        <dbReference type="SAM" id="Phobius"/>
    </source>
</evidence>
<dbReference type="PANTHER" id="PTHR45739:SF8">
    <property type="entry name" value="FRAS1-RELATED EXTRACELLULAR MATRIX PROTEIN 1"/>
    <property type="match status" value="1"/>
</dbReference>
<dbReference type="InterPro" id="IPR039005">
    <property type="entry name" value="CSPG_rpt"/>
</dbReference>
<feature type="repeat" description="CSPG" evidence="4">
    <location>
        <begin position="257"/>
        <end position="351"/>
    </location>
</feature>
<gene>
    <name evidence="6" type="ORF">TCNE_LOCUS15424</name>
</gene>
<evidence type="ECO:0000256" key="1">
    <source>
        <dbReference type="ARBA" id="ARBA00022729"/>
    </source>
</evidence>
<accession>A0A3P7IGZ3</accession>
<feature type="repeat" description="CSPG" evidence="4">
    <location>
        <begin position="25"/>
        <end position="118"/>
    </location>
</feature>
<keyword evidence="1" id="KW-0732">Signal</keyword>
<keyword evidence="5" id="KW-1133">Transmembrane helix</keyword>
<feature type="repeat" description="CSPG" evidence="4">
    <location>
        <begin position="831"/>
        <end position="923"/>
    </location>
</feature>
<keyword evidence="5" id="KW-0472">Membrane</keyword>
<organism evidence="6">
    <name type="scientific">Toxocara canis</name>
    <name type="common">Canine roundworm</name>
    <dbReference type="NCBI Taxonomy" id="6265"/>
    <lineage>
        <taxon>Eukaryota</taxon>
        <taxon>Metazoa</taxon>
        <taxon>Ecdysozoa</taxon>
        <taxon>Nematoda</taxon>
        <taxon>Chromadorea</taxon>
        <taxon>Rhabditida</taxon>
        <taxon>Spirurina</taxon>
        <taxon>Ascaridomorpha</taxon>
        <taxon>Ascaridoidea</taxon>
        <taxon>Toxocaridae</taxon>
        <taxon>Toxocara</taxon>
    </lineage>
</organism>
<sequence>MRLVASDGDKQSAPVSISLLTVPVEIHLKVNSGLKVLHQSSALITPQNLSFMTNLPDVRLQYTMVDLPEYGVVECSDEIGQYRICSAFMQSDIELSRVRYRHSSVTHPLTDSFSFQIRAGNTTSIVHTFKITFIPVHVKIFNRLTFLLNNTDQLTLTREHLFAWTFPKSFPPQQLVFHIIEPPKFGILSRRIETNRNRRIGVSSNFTQQHIDEQVIFYKLHFIQYSVVNDFFTFRVIAPSVASETIRFDITFIPGLGAIQLINRTVIVDEGGLQKITNESLSLETPDDNNFVFTIGVAPSFGNILLTRPSGAKFTLTIAQNFTTQDINSGSVWYEHLDGENRVDHVYLVAESVYRRSSRIPFWMTIRIILKNDNPPELKGKNEIQIIERGDRILHHWLLPWSDADIDAQPLQFIFKDGFRNAAILSRISPNIHLHNFTQRNILNGDVLMRHLGHVKRFQMQYTVSDGVHEVPSTLTVIASEPFIRFERYHLSLPDSDSILLIPITARNLSALTNLDVNNSQIIFTVVGTHNWIMMDNLTQKLVTSFSQQDISDGKVFYRVSESFDRPERVMVRAGELTSVVDLEKVRQKVDSRPPVEMRTLSVLSVPVASLSQIDSSILFATAANRPPTEIIYDVLQQPTTGTLVLESFKVTGNDRAIMPSNFYVSRFTQAHINAGQLQYLHNGATPSRDSFKFNVSVDSRPTGPFTLFINIIDDQVELTVSNVSVFSGGNTVLSRSIVRGTSSHEDELEFKVTSHPKAGWLALDTWTLANISSLNGFTSSQLNDHRIFYVSNPSTRTTHDSFSLSVCSRTSRCSQPKQVNVLVKQRNVHGPELVRNEVMKIWNSNKAPLTKQYLFSQDDDSPAEQLQYLVSRPINGYLARSQAPHIPIFNFSQAEINRSEVLFVKHKNSTSAGGFSFLVSDGLHQIGPEWFTVESSERVSVAVEANARLVIPPGNTPSTIGMDLLRAHIPNVPSGSVLFSVSKLPKLGNLLLSGRPVQRFSQADINERRLAYKPRSETIDSWSKRDWFHFVVSSNGSTNPVDEEYRFRISITYAAIPASRIDKLIPMRGITITQGGSVAINASYVNLSRVVMLCKEELLVEASRPPHSGLLHFVIASNQSSVVTANQLLSGRALVYRNQMTDDTQPDEIIFHLYPRSESTKRTNRLRIPLSISLNPPTDPLFKVDKIPDQVSVVSGAELDLDPNLFQVSHPHIQPSAIVYRLIQEGSNGVQLTLNGERIKDFSQGDLNKRKVRIQHTQRFDTSDQVDVLVFQVIAILVFITRYLLFITHYLLFITHHFS</sequence>
<feature type="repeat" description="CSPG" evidence="4">
    <location>
        <begin position="941"/>
        <end position="1034"/>
    </location>
</feature>
<keyword evidence="3" id="KW-0325">Glycoprotein</keyword>
<evidence type="ECO:0000256" key="3">
    <source>
        <dbReference type="ARBA" id="ARBA00023180"/>
    </source>
</evidence>
<feature type="transmembrane region" description="Helical" evidence="5">
    <location>
        <begin position="1270"/>
        <end position="1294"/>
    </location>
</feature>
<keyword evidence="2" id="KW-0677">Repeat</keyword>
<proteinExistence type="predicted"/>
<evidence type="ECO:0000313" key="6">
    <source>
        <dbReference type="EMBL" id="VDM46745.1"/>
    </source>
</evidence>
<dbReference type="PROSITE" id="PS51854">
    <property type="entry name" value="CSPG"/>
    <property type="match status" value="5"/>
</dbReference>
<evidence type="ECO:0000256" key="4">
    <source>
        <dbReference type="PROSITE-ProRule" id="PRU01201"/>
    </source>
</evidence>
<reference evidence="6" key="1">
    <citation type="submission" date="2018-11" db="EMBL/GenBank/DDBJ databases">
        <authorList>
            <consortium name="Pathogen Informatics"/>
        </authorList>
    </citation>
    <scope>NUCLEOTIDE SEQUENCE [LARGE SCALE GENOMIC DNA]</scope>
</reference>